<evidence type="ECO:0000259" key="4">
    <source>
        <dbReference type="Pfam" id="PF10187"/>
    </source>
</evidence>
<dbReference type="EMBL" id="JAPZBU010000011">
    <property type="protein sequence ID" value="KAJ5379271.1"/>
    <property type="molecule type" value="Genomic_DNA"/>
</dbReference>
<evidence type="ECO:0000313" key="5">
    <source>
        <dbReference type="EMBL" id="KAJ5379271.1"/>
    </source>
</evidence>
<evidence type="ECO:0000256" key="2">
    <source>
        <dbReference type="ARBA" id="ARBA00023242"/>
    </source>
</evidence>
<dbReference type="RefSeq" id="XP_056483057.1">
    <property type="nucleotide sequence ID" value="XM_056637027.1"/>
</dbReference>
<dbReference type="OrthoDB" id="75807at2759"/>
<comment type="subcellular location">
    <subcellularLocation>
        <location evidence="1">Nucleus</location>
    </subcellularLocation>
</comment>
<dbReference type="InterPro" id="IPR019331">
    <property type="entry name" value="FAM192A/Fyv6_N"/>
</dbReference>
<dbReference type="GeneID" id="81376007"/>
<comment type="caution">
    <text evidence="5">The sequence shown here is derived from an EMBL/GenBank/DDBJ whole genome shotgun (WGS) entry which is preliminary data.</text>
</comment>
<dbReference type="Proteomes" id="UP001147747">
    <property type="component" value="Unassembled WGS sequence"/>
</dbReference>
<accession>A0A9W9VH68</accession>
<feature type="compositionally biased region" description="Polar residues" evidence="3">
    <location>
        <begin position="1"/>
        <end position="13"/>
    </location>
</feature>
<dbReference type="InterPro" id="IPR039845">
    <property type="entry name" value="FAM192A"/>
</dbReference>
<reference evidence="5" key="2">
    <citation type="journal article" date="2023" name="IMA Fungus">
        <title>Comparative genomic study of the Penicillium genus elucidates a diverse pangenome and 15 lateral gene transfer events.</title>
        <authorList>
            <person name="Petersen C."/>
            <person name="Sorensen T."/>
            <person name="Nielsen M.R."/>
            <person name="Sondergaard T.E."/>
            <person name="Sorensen J.L."/>
            <person name="Fitzpatrick D.A."/>
            <person name="Frisvad J.C."/>
            <person name="Nielsen K.L."/>
        </authorList>
    </citation>
    <scope>NUCLEOTIDE SEQUENCE</scope>
    <source>
        <strain evidence="5">IBT 29677</strain>
    </source>
</reference>
<evidence type="ECO:0000256" key="1">
    <source>
        <dbReference type="ARBA" id="ARBA00004123"/>
    </source>
</evidence>
<feature type="domain" description="FAM192A/Fyv6 N-terminal" evidence="4">
    <location>
        <begin position="5"/>
        <end position="109"/>
    </location>
</feature>
<reference evidence="5" key="1">
    <citation type="submission" date="2022-12" db="EMBL/GenBank/DDBJ databases">
        <authorList>
            <person name="Petersen C."/>
        </authorList>
    </citation>
    <scope>NUCLEOTIDE SEQUENCE</scope>
    <source>
        <strain evidence="5">IBT 29677</strain>
    </source>
</reference>
<feature type="region of interest" description="Disordered" evidence="3">
    <location>
        <begin position="1"/>
        <end position="22"/>
    </location>
</feature>
<feature type="region of interest" description="Disordered" evidence="3">
    <location>
        <begin position="117"/>
        <end position="258"/>
    </location>
</feature>
<dbReference type="Pfam" id="PF10187">
    <property type="entry name" value="FAM192A_Fyv6_N"/>
    <property type="match status" value="1"/>
</dbReference>
<keyword evidence="6" id="KW-1185">Reference proteome</keyword>
<dbReference type="GO" id="GO:0005634">
    <property type="term" value="C:nucleus"/>
    <property type="evidence" value="ECO:0007669"/>
    <property type="project" value="UniProtKB-SubCell"/>
</dbReference>
<sequence>MSSGFVSSGTNEQPVERDDDWLRAEQELEEERRRKAEIGKQNDGKSLFEVLEQNKMAKQEAFEEKTKLKNQFRSLDEDEVDFLDSVLESTRAQEAAVKKDTADQLEVFRKQREEAEKALLGPTASDVTPAEEEEWAIPARKRRRDKKDFLLPGKRRKASLEGGKDTAGSPDVNTNQSSQKDGKGATGAVPKSSPKEQTESVNVASNASRPSAAQGRSDATDKGQSQMNQPKKEAQAPAPAPAPAGLGLVGYGSDSDSE</sequence>
<proteinExistence type="predicted"/>
<evidence type="ECO:0000313" key="6">
    <source>
        <dbReference type="Proteomes" id="UP001147747"/>
    </source>
</evidence>
<gene>
    <name evidence="5" type="ORF">N7509_012390</name>
</gene>
<dbReference type="PANTHER" id="PTHR13495">
    <property type="entry name" value="NEFA-INTERACTING NUCLEAR PROTEIN NIP30"/>
    <property type="match status" value="1"/>
</dbReference>
<keyword evidence="2" id="KW-0539">Nucleus</keyword>
<dbReference type="PANTHER" id="PTHR13495:SF0">
    <property type="entry name" value="PSME3-INTERACTING PROTEIN"/>
    <property type="match status" value="1"/>
</dbReference>
<organism evidence="5 6">
    <name type="scientific">Penicillium cosmopolitanum</name>
    <dbReference type="NCBI Taxonomy" id="1131564"/>
    <lineage>
        <taxon>Eukaryota</taxon>
        <taxon>Fungi</taxon>
        <taxon>Dikarya</taxon>
        <taxon>Ascomycota</taxon>
        <taxon>Pezizomycotina</taxon>
        <taxon>Eurotiomycetes</taxon>
        <taxon>Eurotiomycetidae</taxon>
        <taxon>Eurotiales</taxon>
        <taxon>Aspergillaceae</taxon>
        <taxon>Penicillium</taxon>
    </lineage>
</organism>
<protein>
    <recommendedName>
        <fullName evidence="4">FAM192A/Fyv6 N-terminal domain-containing protein</fullName>
    </recommendedName>
</protein>
<dbReference type="AlphaFoldDB" id="A0A9W9VH68"/>
<feature type="compositionally biased region" description="Polar residues" evidence="3">
    <location>
        <begin position="199"/>
        <end position="211"/>
    </location>
</feature>
<evidence type="ECO:0000256" key="3">
    <source>
        <dbReference type="SAM" id="MobiDB-lite"/>
    </source>
</evidence>
<name>A0A9W9VH68_9EURO</name>